<keyword evidence="11" id="KW-1185">Reference proteome</keyword>
<dbReference type="CDD" id="cd02801">
    <property type="entry name" value="DUS_like_FMN"/>
    <property type="match status" value="1"/>
</dbReference>
<dbReference type="InterPro" id="IPR004653">
    <property type="entry name" value="DusA"/>
</dbReference>
<dbReference type="PANTHER" id="PTHR42907">
    <property type="entry name" value="FMN-LINKED OXIDOREDUCTASES SUPERFAMILY PROTEIN"/>
    <property type="match status" value="1"/>
</dbReference>
<dbReference type="AlphaFoldDB" id="G0QXL2"/>
<evidence type="ECO:0000259" key="9">
    <source>
        <dbReference type="Pfam" id="PF01207"/>
    </source>
</evidence>
<dbReference type="eggNOG" id="KOG2335">
    <property type="taxonomic scope" value="Eukaryota"/>
</dbReference>
<dbReference type="InterPro" id="IPR035587">
    <property type="entry name" value="DUS-like_FMN-bd"/>
</dbReference>
<evidence type="ECO:0000256" key="5">
    <source>
        <dbReference type="ARBA" id="ARBA00022694"/>
    </source>
</evidence>
<evidence type="ECO:0000256" key="7">
    <source>
        <dbReference type="ARBA" id="ARBA00022884"/>
    </source>
</evidence>
<keyword evidence="2" id="KW-0820">tRNA-binding</keyword>
<evidence type="ECO:0000256" key="1">
    <source>
        <dbReference type="ARBA" id="ARBA00001917"/>
    </source>
</evidence>
<evidence type="ECO:0000256" key="6">
    <source>
        <dbReference type="ARBA" id="ARBA00022857"/>
    </source>
</evidence>
<keyword evidence="8" id="KW-0560">Oxidoreductase</keyword>
<comment type="cofactor">
    <cofactor evidence="1">
        <name>FMN</name>
        <dbReference type="ChEBI" id="CHEBI:58210"/>
    </cofactor>
</comment>
<name>G0QXL2_ICHMU</name>
<sequence length="315" mass="36707">MSGNNPKSIADAAKLCEKVGYDEINLNVGCPSDRVQNGKFGACLMKEPTLIAEIMREIKKVCSIPCTVKCRLGVDEFDQYEFVHQFVKVVSEEGQVEHFIIHARKAFLKGLNPAQNRNIPPLKYDYVLRLKKDFPNLKFTINGGFKTYESIEDILRDENQLYGCMVGRLAYENPWKLSDVDRRFFGKKNPGLSRKQILEEWGKYGKYVQEEEENNLNYSTLNKPIINLFAGEKNNSIYRQFLSDRSFFKKFENYQIYIQNCIQEYEKINPEAMNQKPITDEAVENNLSCQLIKEDKFLNYNIKKNDNKKKIIQNV</sequence>
<dbReference type="InterPro" id="IPR013785">
    <property type="entry name" value="Aldolase_TIM"/>
</dbReference>
<evidence type="ECO:0000256" key="3">
    <source>
        <dbReference type="ARBA" id="ARBA00022630"/>
    </source>
</evidence>
<feature type="domain" description="DUS-like FMN-binding" evidence="9">
    <location>
        <begin position="3"/>
        <end position="251"/>
    </location>
</feature>
<evidence type="ECO:0000256" key="4">
    <source>
        <dbReference type="ARBA" id="ARBA00022643"/>
    </source>
</evidence>
<dbReference type="NCBIfam" id="NF008774">
    <property type="entry name" value="PRK11815.1"/>
    <property type="match status" value="1"/>
</dbReference>
<dbReference type="Proteomes" id="UP000008983">
    <property type="component" value="Unassembled WGS sequence"/>
</dbReference>
<proteinExistence type="predicted"/>
<dbReference type="GO" id="GO:0017150">
    <property type="term" value="F:tRNA dihydrouridine synthase activity"/>
    <property type="evidence" value="ECO:0007669"/>
    <property type="project" value="InterPro"/>
</dbReference>
<organism evidence="10 11">
    <name type="scientific">Ichthyophthirius multifiliis</name>
    <name type="common">White spot disease agent</name>
    <name type="synonym">Ich</name>
    <dbReference type="NCBI Taxonomy" id="5932"/>
    <lineage>
        <taxon>Eukaryota</taxon>
        <taxon>Sar</taxon>
        <taxon>Alveolata</taxon>
        <taxon>Ciliophora</taxon>
        <taxon>Intramacronucleata</taxon>
        <taxon>Oligohymenophorea</taxon>
        <taxon>Hymenostomatida</taxon>
        <taxon>Ophryoglenina</taxon>
        <taxon>Ichthyophthirius</taxon>
    </lineage>
</organism>
<dbReference type="InParanoid" id="G0QXL2"/>
<keyword evidence="4" id="KW-0288">FMN</keyword>
<keyword evidence="3" id="KW-0285">Flavoprotein</keyword>
<dbReference type="STRING" id="857967.G0QXL2"/>
<dbReference type="PANTHER" id="PTHR42907:SF1">
    <property type="entry name" value="FMN-LINKED OXIDOREDUCTASES SUPERFAMILY PROTEIN"/>
    <property type="match status" value="1"/>
</dbReference>
<protein>
    <recommendedName>
        <fullName evidence="9">DUS-like FMN-binding domain-containing protein</fullName>
    </recommendedName>
</protein>
<dbReference type="SUPFAM" id="SSF51395">
    <property type="entry name" value="FMN-linked oxidoreductases"/>
    <property type="match status" value="1"/>
</dbReference>
<evidence type="ECO:0000313" key="11">
    <source>
        <dbReference type="Proteomes" id="UP000008983"/>
    </source>
</evidence>
<dbReference type="Gene3D" id="3.20.20.70">
    <property type="entry name" value="Aldolase class I"/>
    <property type="match status" value="1"/>
</dbReference>
<dbReference type="Pfam" id="PF01207">
    <property type="entry name" value="Dus"/>
    <property type="match status" value="1"/>
</dbReference>
<reference evidence="10 11" key="1">
    <citation type="submission" date="2011-07" db="EMBL/GenBank/DDBJ databases">
        <authorList>
            <person name="Coyne R."/>
            <person name="Brami D."/>
            <person name="Johnson J."/>
            <person name="Hostetler J."/>
            <person name="Hannick L."/>
            <person name="Clark T."/>
            <person name="Cassidy-Hanley D."/>
            <person name="Inman J."/>
        </authorList>
    </citation>
    <scope>NUCLEOTIDE SEQUENCE [LARGE SCALE GENOMIC DNA]</scope>
    <source>
        <strain evidence="10 11">G5</strain>
    </source>
</reference>
<dbReference type="GO" id="GO:0050660">
    <property type="term" value="F:flavin adenine dinucleotide binding"/>
    <property type="evidence" value="ECO:0007669"/>
    <property type="project" value="InterPro"/>
</dbReference>
<evidence type="ECO:0000256" key="8">
    <source>
        <dbReference type="ARBA" id="ARBA00023002"/>
    </source>
</evidence>
<dbReference type="GeneID" id="14906152"/>
<dbReference type="Gene3D" id="1.20.120.1460">
    <property type="match status" value="1"/>
</dbReference>
<accession>G0QXL2</accession>
<gene>
    <name evidence="10" type="ORF">IMG5_143780</name>
</gene>
<dbReference type="OrthoDB" id="10262250at2759"/>
<dbReference type="RefSeq" id="XP_004031278.1">
    <property type="nucleotide sequence ID" value="XM_004031230.1"/>
</dbReference>
<dbReference type="EMBL" id="GL984080">
    <property type="protein sequence ID" value="EGR30042.1"/>
    <property type="molecule type" value="Genomic_DNA"/>
</dbReference>
<keyword evidence="5" id="KW-0819">tRNA processing</keyword>
<evidence type="ECO:0000313" key="10">
    <source>
        <dbReference type="EMBL" id="EGR30042.1"/>
    </source>
</evidence>
<evidence type="ECO:0000256" key="2">
    <source>
        <dbReference type="ARBA" id="ARBA00022555"/>
    </source>
</evidence>
<dbReference type="GO" id="GO:0000049">
    <property type="term" value="F:tRNA binding"/>
    <property type="evidence" value="ECO:0007669"/>
    <property type="project" value="UniProtKB-KW"/>
</dbReference>
<dbReference type="PROSITE" id="PS01136">
    <property type="entry name" value="UPF0034"/>
    <property type="match status" value="1"/>
</dbReference>
<keyword evidence="6" id="KW-0521">NADP</keyword>
<dbReference type="OMA" id="MRANTRK"/>
<dbReference type="InterPro" id="IPR018517">
    <property type="entry name" value="tRNA_hU_synthase_CS"/>
</dbReference>
<keyword evidence="7" id="KW-0694">RNA-binding</keyword>